<organism evidence="7 8">
    <name type="scientific">Vibrio amylolyticus</name>
    <dbReference type="NCBI Taxonomy" id="2847292"/>
    <lineage>
        <taxon>Bacteria</taxon>
        <taxon>Pseudomonadati</taxon>
        <taxon>Pseudomonadota</taxon>
        <taxon>Gammaproteobacteria</taxon>
        <taxon>Vibrionales</taxon>
        <taxon>Vibrionaceae</taxon>
        <taxon>Vibrio</taxon>
    </lineage>
</organism>
<dbReference type="InterPro" id="IPR012506">
    <property type="entry name" value="TMEM86B-like"/>
</dbReference>
<evidence type="ECO:0000313" key="8">
    <source>
        <dbReference type="Proteomes" id="UP001139559"/>
    </source>
</evidence>
<dbReference type="PANTHER" id="PTHR31885">
    <property type="entry name" value="GH04784P"/>
    <property type="match status" value="1"/>
</dbReference>
<keyword evidence="3 6" id="KW-0812">Transmembrane</keyword>
<dbReference type="Proteomes" id="UP001139559">
    <property type="component" value="Unassembled WGS sequence"/>
</dbReference>
<comment type="caution">
    <text evidence="7">The sequence shown here is derived from an EMBL/GenBank/DDBJ whole genome shotgun (WGS) entry which is preliminary data.</text>
</comment>
<name>A0A9X2BL64_9VIBR</name>
<feature type="transmembrane region" description="Helical" evidence="6">
    <location>
        <begin position="171"/>
        <end position="190"/>
    </location>
</feature>
<dbReference type="RefSeq" id="WP_248008695.1">
    <property type="nucleotide sequence ID" value="NZ_JAJHVV010000005.1"/>
</dbReference>
<keyword evidence="8" id="KW-1185">Reference proteome</keyword>
<feature type="transmembrane region" description="Helical" evidence="6">
    <location>
        <begin position="140"/>
        <end position="159"/>
    </location>
</feature>
<dbReference type="PANTHER" id="PTHR31885:SF6">
    <property type="entry name" value="GH04784P"/>
    <property type="match status" value="1"/>
</dbReference>
<keyword evidence="4 6" id="KW-1133">Transmembrane helix</keyword>
<accession>A0A9X2BL64</accession>
<dbReference type="Pfam" id="PF07947">
    <property type="entry name" value="YhhN"/>
    <property type="match status" value="1"/>
</dbReference>
<dbReference type="EMBL" id="JAJHVV010000005">
    <property type="protein sequence ID" value="MCK6263618.1"/>
    <property type="molecule type" value="Genomic_DNA"/>
</dbReference>
<dbReference type="GO" id="GO:0016020">
    <property type="term" value="C:membrane"/>
    <property type="evidence" value="ECO:0007669"/>
    <property type="project" value="UniProtKB-SubCell"/>
</dbReference>
<sequence length="222" mass="25065">MHRSLLCVFIGLVAMWFLIVLFAIVHVSSINTRFRWVFYISKPMPIILLITLLAISGVTTLPYAQLIVIGLAMSLIGDIFLMHPGDKFLPGLQFFLIAHLFYFVAFFSQVVSIGSIWPIIVLSFIGLLVYGFIRSHLGKLKFPVIIYIVTILMMAWGAIEYRSTGYSQSAAFAFTGSILFLLSDFVLAVDRFRAPSFLTRQVVMISYYTAQIFIALSAYTFI</sequence>
<feature type="transmembrane region" description="Helical" evidence="6">
    <location>
        <begin position="88"/>
        <end position="107"/>
    </location>
</feature>
<dbReference type="AlphaFoldDB" id="A0A9X2BL64"/>
<evidence type="ECO:0000256" key="2">
    <source>
        <dbReference type="ARBA" id="ARBA00007375"/>
    </source>
</evidence>
<feature type="transmembrane region" description="Helical" evidence="6">
    <location>
        <begin position="202"/>
        <end position="221"/>
    </location>
</feature>
<feature type="transmembrane region" description="Helical" evidence="6">
    <location>
        <begin position="6"/>
        <end position="25"/>
    </location>
</feature>
<feature type="transmembrane region" description="Helical" evidence="6">
    <location>
        <begin position="113"/>
        <end position="133"/>
    </location>
</feature>
<evidence type="ECO:0000256" key="6">
    <source>
        <dbReference type="SAM" id="Phobius"/>
    </source>
</evidence>
<evidence type="ECO:0000256" key="5">
    <source>
        <dbReference type="ARBA" id="ARBA00023136"/>
    </source>
</evidence>
<evidence type="ECO:0000256" key="1">
    <source>
        <dbReference type="ARBA" id="ARBA00004141"/>
    </source>
</evidence>
<gene>
    <name evidence="7" type="ORF">KP803_10075</name>
</gene>
<proteinExistence type="inferred from homology"/>
<keyword evidence="5 6" id="KW-0472">Membrane</keyword>
<evidence type="ECO:0000256" key="3">
    <source>
        <dbReference type="ARBA" id="ARBA00022692"/>
    </source>
</evidence>
<protein>
    <submittedName>
        <fullName evidence="7">Lysoplasmalogenase</fullName>
    </submittedName>
</protein>
<reference evidence="7" key="1">
    <citation type="submission" date="2021-11" db="EMBL/GenBank/DDBJ databases">
        <title>Vibrio ZSDE26 sp. nov. and Vibrio ZSDZ34 sp. nov., isolated from coastal seawater in Qingdao.</title>
        <authorList>
            <person name="Zhang P."/>
        </authorList>
    </citation>
    <scope>NUCLEOTIDE SEQUENCE</scope>
    <source>
        <strain evidence="7">ZSDE26</strain>
    </source>
</reference>
<comment type="similarity">
    <text evidence="2">Belongs to the TMEM86 family.</text>
</comment>
<evidence type="ECO:0000256" key="4">
    <source>
        <dbReference type="ARBA" id="ARBA00022989"/>
    </source>
</evidence>
<dbReference type="GO" id="GO:0016787">
    <property type="term" value="F:hydrolase activity"/>
    <property type="evidence" value="ECO:0007669"/>
    <property type="project" value="TreeGrafter"/>
</dbReference>
<comment type="subcellular location">
    <subcellularLocation>
        <location evidence="1">Membrane</location>
        <topology evidence="1">Multi-pass membrane protein</topology>
    </subcellularLocation>
</comment>
<evidence type="ECO:0000313" key="7">
    <source>
        <dbReference type="EMBL" id="MCK6263618.1"/>
    </source>
</evidence>